<sequence length="150" mass="17142">MGRMDNIGKMEKIYLKGEMDFKIDRFLSNGLSERVSPEFELIPFANSTPISPISARKIYCHLVIYPNGDGPKTRGKISGFVRFSHLPRDFLVETWLELRAGETRWTSNMMFESQGEKSWGCETLAERNEVVNAVTKDEVNVKCVVELFGE</sequence>
<evidence type="ECO:0000313" key="4">
    <source>
        <dbReference type="Proteomes" id="UP000659654"/>
    </source>
</evidence>
<name>A0A1I7RWT3_BURXY</name>
<evidence type="ECO:0000313" key="1">
    <source>
        <dbReference type="EMBL" id="CAD5233488.1"/>
    </source>
</evidence>
<dbReference type="Proteomes" id="UP000659654">
    <property type="component" value="Unassembled WGS sequence"/>
</dbReference>
<dbReference type="EMBL" id="CAJFCV020000006">
    <property type="protein sequence ID" value="CAG9128658.1"/>
    <property type="molecule type" value="Genomic_DNA"/>
</dbReference>
<dbReference type="AlphaFoldDB" id="A0A1I7RWT3"/>
<gene>
    <name evidence="1" type="ORF">BXYJ_LOCUS13579</name>
</gene>
<protein>
    <submittedName>
        <fullName evidence="1">(pine wood nematode) hypothetical protein</fullName>
    </submittedName>
</protein>
<accession>A0A1I7RWT3</accession>
<keyword evidence="4" id="KW-1185">Reference proteome</keyword>
<dbReference type="SUPFAM" id="SSF49599">
    <property type="entry name" value="TRAF domain-like"/>
    <property type="match status" value="1"/>
</dbReference>
<organism evidence="3 5">
    <name type="scientific">Bursaphelenchus xylophilus</name>
    <name type="common">Pinewood nematode worm</name>
    <name type="synonym">Aphelenchoides xylophilus</name>
    <dbReference type="NCBI Taxonomy" id="6326"/>
    <lineage>
        <taxon>Eukaryota</taxon>
        <taxon>Metazoa</taxon>
        <taxon>Ecdysozoa</taxon>
        <taxon>Nematoda</taxon>
        <taxon>Chromadorea</taxon>
        <taxon>Rhabditida</taxon>
        <taxon>Tylenchina</taxon>
        <taxon>Tylenchomorpha</taxon>
        <taxon>Aphelenchoidea</taxon>
        <taxon>Aphelenchoididae</taxon>
        <taxon>Bursaphelenchus</taxon>
    </lineage>
</organism>
<reference evidence="5" key="1">
    <citation type="submission" date="2016-11" db="UniProtKB">
        <authorList>
            <consortium name="WormBaseParasite"/>
        </authorList>
    </citation>
    <scope>IDENTIFICATION</scope>
</reference>
<dbReference type="WBParaSite" id="BXY_0519600.1">
    <property type="protein sequence ID" value="BXY_0519600.1"/>
    <property type="gene ID" value="BXY_0519600"/>
</dbReference>
<dbReference type="SMR" id="A0A1I7RWT3"/>
<evidence type="ECO:0000313" key="3">
    <source>
        <dbReference type="Proteomes" id="UP000095284"/>
    </source>
</evidence>
<dbReference type="Proteomes" id="UP000095284">
    <property type="component" value="Unplaced"/>
</dbReference>
<dbReference type="OrthoDB" id="10412225at2759"/>
<dbReference type="EMBL" id="CAJFDI010000006">
    <property type="protein sequence ID" value="CAD5233488.1"/>
    <property type="molecule type" value="Genomic_DNA"/>
</dbReference>
<reference evidence="2" key="2">
    <citation type="submission" date="2020-08" db="EMBL/GenBank/DDBJ databases">
        <authorList>
            <person name="Kikuchi T."/>
        </authorList>
    </citation>
    <scope>NUCLEOTIDE SEQUENCE</scope>
    <source>
        <strain evidence="1">Ka4C1</strain>
    </source>
</reference>
<evidence type="ECO:0000313" key="2">
    <source>
        <dbReference type="EMBL" id="CAG9128658.1"/>
    </source>
</evidence>
<dbReference type="Proteomes" id="UP000582659">
    <property type="component" value="Unassembled WGS sequence"/>
</dbReference>
<proteinExistence type="predicted"/>
<evidence type="ECO:0000313" key="5">
    <source>
        <dbReference type="WBParaSite" id="BXY_0519600.1"/>
    </source>
</evidence>